<reference evidence="1 2" key="1">
    <citation type="submission" date="2020-06" db="EMBL/GenBank/DDBJ databases">
        <authorList>
            <person name="Li R."/>
            <person name="Bekaert M."/>
        </authorList>
    </citation>
    <scope>NUCLEOTIDE SEQUENCE [LARGE SCALE GENOMIC DNA]</scope>
    <source>
        <strain evidence="2">wild</strain>
    </source>
</reference>
<protein>
    <submittedName>
        <fullName evidence="1">Uncharacterized protein</fullName>
    </submittedName>
</protein>
<dbReference type="Proteomes" id="UP000507470">
    <property type="component" value="Unassembled WGS sequence"/>
</dbReference>
<dbReference type="OrthoDB" id="10066052at2759"/>
<dbReference type="PANTHER" id="PTHR46670">
    <property type="entry name" value="ENDO/EXONUCLEASE/PHOSPHATASE DOMAIN-CONTAINING PROTEIN"/>
    <property type="match status" value="1"/>
</dbReference>
<dbReference type="PANTHER" id="PTHR46670:SF3">
    <property type="entry name" value="ENDONUCLEASE_EXONUCLEASE_PHOSPHATASE DOMAIN-CONTAINING PROTEIN"/>
    <property type="match status" value="1"/>
</dbReference>
<dbReference type="AlphaFoldDB" id="A0A6J8DX66"/>
<keyword evidence="2" id="KW-1185">Reference proteome</keyword>
<name>A0A6J8DX66_MYTCO</name>
<gene>
    <name evidence="1" type="ORF">MCOR_45046</name>
</gene>
<sequence length="151" mass="17879">MSFHQNGNPSGDHLALFSSLKILKPPKQRHTMSYRKFIDIKTTYFIQDVNTTKIVQNPEGSVENIVNLYNTVHISFIDMHAPSKSKNIIFRPNTEWYTDEFRVAKRDFRKAERRMRKSNFTVHRQKFRGTCLKASKILLKCKKDQNIHHRT</sequence>
<proteinExistence type="predicted"/>
<evidence type="ECO:0000313" key="2">
    <source>
        <dbReference type="Proteomes" id="UP000507470"/>
    </source>
</evidence>
<evidence type="ECO:0000313" key="1">
    <source>
        <dbReference type="EMBL" id="CAC5412021.1"/>
    </source>
</evidence>
<accession>A0A6J8DX66</accession>
<organism evidence="1 2">
    <name type="scientific">Mytilus coruscus</name>
    <name type="common">Sea mussel</name>
    <dbReference type="NCBI Taxonomy" id="42192"/>
    <lineage>
        <taxon>Eukaryota</taxon>
        <taxon>Metazoa</taxon>
        <taxon>Spiralia</taxon>
        <taxon>Lophotrochozoa</taxon>
        <taxon>Mollusca</taxon>
        <taxon>Bivalvia</taxon>
        <taxon>Autobranchia</taxon>
        <taxon>Pteriomorphia</taxon>
        <taxon>Mytilida</taxon>
        <taxon>Mytiloidea</taxon>
        <taxon>Mytilidae</taxon>
        <taxon>Mytilinae</taxon>
        <taxon>Mytilus</taxon>
    </lineage>
</organism>
<dbReference type="EMBL" id="CACVKT020007953">
    <property type="protein sequence ID" value="CAC5412021.1"/>
    <property type="molecule type" value="Genomic_DNA"/>
</dbReference>